<dbReference type="InterPro" id="IPR018870">
    <property type="entry name" value="Tti2"/>
</dbReference>
<dbReference type="Proteomes" id="UP000000559">
    <property type="component" value="Chromosome 3"/>
</dbReference>
<reference evidence="3 4" key="2">
    <citation type="journal article" date="2007" name="Genome Biol.">
        <title>Assembly of the Candida albicans genome into sixteen supercontigs aligned on the eight chromosomes.</title>
        <authorList>
            <person name="van het Hoog M."/>
            <person name="Rast T.J."/>
            <person name="Martchenko M."/>
            <person name="Grindle S."/>
            <person name="Dignard D."/>
            <person name="Hogues H."/>
            <person name="Cuomo C."/>
            <person name="Berriman M."/>
            <person name="Scherer S."/>
            <person name="Magee B.B."/>
            <person name="Whiteway M."/>
            <person name="Chibana H."/>
            <person name="Nantel A."/>
            <person name="Magee P.T."/>
        </authorList>
    </citation>
    <scope>GENOME REANNOTATION</scope>
    <source>
        <strain evidence="4">SC5314 / ATCC MYA-2876</strain>
    </source>
</reference>
<reference evidence="3 4" key="1">
    <citation type="journal article" date="2004" name="Proc. Natl. Acad. Sci. U.S.A.">
        <title>The diploid genome sequence of Candida albicans.</title>
        <authorList>
            <person name="Jones T."/>
            <person name="Federspiel N.A."/>
            <person name="Chibana H."/>
            <person name="Dungan J."/>
            <person name="Kalman S."/>
            <person name="Magee B.B."/>
            <person name="Newport G."/>
            <person name="Thorstenson Y.R."/>
            <person name="Agabian N."/>
            <person name="Magee P.T."/>
            <person name="Davis R.W."/>
            <person name="Scherer S."/>
        </authorList>
    </citation>
    <scope>NUCLEOTIDE SEQUENCE [LARGE SCALE GENOMIC DNA]</scope>
    <source>
        <strain evidence="4">SC5314 / ATCC MYA-2876</strain>
    </source>
</reference>
<dbReference type="InParanoid" id="A0A1D8PKW7"/>
<dbReference type="GeneID" id="3647450"/>
<keyword evidence="4" id="KW-1185">Reference proteome</keyword>
<dbReference type="Pfam" id="PF10521">
    <property type="entry name" value="Tti2"/>
    <property type="match status" value="1"/>
</dbReference>
<dbReference type="KEGG" id="cal:CAALFM_C307900CA"/>
<dbReference type="AlphaFoldDB" id="A0A1D8PKW7"/>
<name>A0A1D8PKW7_CANAL</name>
<evidence type="ECO:0000313" key="3">
    <source>
        <dbReference type="EMBL" id="AOW28787.1"/>
    </source>
</evidence>
<evidence type="ECO:0000313" key="2">
    <source>
        <dbReference type="CGD" id="CAL0000183174"/>
    </source>
</evidence>
<comment type="similarity">
    <text evidence="1">Belongs to the TTI2 family.</text>
</comment>
<dbReference type="OrthoDB" id="6417021at2759"/>
<dbReference type="OMA" id="AWFLIDY"/>
<accession>A0A1D8PKW7</accession>
<organism evidence="3 4">
    <name type="scientific">Candida albicans (strain SC5314 / ATCC MYA-2876)</name>
    <name type="common">Yeast</name>
    <dbReference type="NCBI Taxonomy" id="237561"/>
    <lineage>
        <taxon>Eukaryota</taxon>
        <taxon>Fungi</taxon>
        <taxon>Dikarya</taxon>
        <taxon>Ascomycota</taxon>
        <taxon>Saccharomycotina</taxon>
        <taxon>Pichiomycetes</taxon>
        <taxon>Debaryomycetaceae</taxon>
        <taxon>Candida/Lodderomyces clade</taxon>
        <taxon>Candida</taxon>
    </lineage>
</organism>
<protein>
    <submittedName>
        <fullName evidence="3">Uncharacterized protein</fullName>
    </submittedName>
</protein>
<dbReference type="EMBL" id="CP017625">
    <property type="protein sequence ID" value="AOW28787.1"/>
    <property type="molecule type" value="Genomic_DNA"/>
</dbReference>
<reference evidence="3 4" key="3">
    <citation type="journal article" date="2013" name="Genome Biol.">
        <title>Assembly of a phased diploid Candida albicans genome facilitates allele-specific measurements and provides a simple model for repeat and indel structure.</title>
        <authorList>
            <person name="Muzzey D."/>
            <person name="Schwartz K."/>
            <person name="Weissman J.S."/>
            <person name="Sherlock G."/>
        </authorList>
    </citation>
    <scope>NUCLEOTIDE SEQUENCE [LARGE SCALE GENOMIC DNA]</scope>
    <source>
        <strain evidence="4">SC5314 / ATCC MYA-2876</strain>
    </source>
</reference>
<dbReference type="VEuPathDB" id="FungiDB:C3_07900C_A"/>
<evidence type="ECO:0000256" key="1">
    <source>
        <dbReference type="ARBA" id="ARBA00034736"/>
    </source>
</evidence>
<sequence length="354" mass="40340">MFCGYGNPWEMIVDSKETTGRFSNSACLTSCDIRKSDRFIVDKEDHRKNNHQKNFFFTMTFLDTTPSYELVHYLSLHANPNLPGSTPENVQQIMSSFDYHPYIPQLIRDFKASSKKVKQKNLVEDLGVLSQAWFLIDYAYSQEICILSMLLVEDVLTTYSVSAKIQAFNLLSHLPELNQPLIPQLRSAASKCLVHVPPITPLDESLRLLAQAYEWVYKLNTTTTDFIETVATILSTINTPARPFLLQQLSKYTRHLSTDVFISTSKIFYALNQILVSLDATRNEIVTALTIQHDIINLNHPFIATYAYDFIGAWSILSKHHPGKFSAQLQLNISSLQKLANNDDIDKLCTYINT</sequence>
<dbReference type="RefSeq" id="XP_710942.1">
    <property type="nucleotide sequence ID" value="XM_705850.1"/>
</dbReference>
<evidence type="ECO:0000313" key="4">
    <source>
        <dbReference type="Proteomes" id="UP000000559"/>
    </source>
</evidence>
<dbReference type="CGD" id="CAL0000183174">
    <property type="gene designation" value="orf19.6186"/>
</dbReference>
<gene>
    <name evidence="3" type="ordered locus">CAALFM_C307900CA</name>
    <name evidence="2" type="ordered locus">orf19.6186</name>
</gene>
<proteinExistence type="inferred from homology"/>
<dbReference type="GO" id="GO:0110078">
    <property type="term" value="C:TTT Hsp90 cochaperone complex"/>
    <property type="evidence" value="ECO:0007669"/>
    <property type="project" value="InterPro"/>
</dbReference>